<dbReference type="Pfam" id="PF11821">
    <property type="entry name" value="ActD"/>
    <property type="match status" value="1"/>
</dbReference>
<dbReference type="EMBL" id="LWHJ01000011">
    <property type="protein sequence ID" value="OAQ41657.1"/>
    <property type="molecule type" value="Genomic_DNA"/>
</dbReference>
<dbReference type="AlphaFoldDB" id="A0A179DKM8"/>
<dbReference type="RefSeq" id="WP_068820688.1">
    <property type="nucleotide sequence ID" value="NZ_LWHJ01000011.1"/>
</dbReference>
<reference evidence="2 3" key="1">
    <citation type="submission" date="2016-04" db="EMBL/GenBank/DDBJ databases">
        <authorList>
            <person name="Evans L.H."/>
            <person name="Alamgir A."/>
            <person name="Owens N."/>
            <person name="Weber N.D."/>
            <person name="Virtaneva K."/>
            <person name="Barbian K."/>
            <person name="Babar A."/>
            <person name="Rosenke K."/>
        </authorList>
    </citation>
    <scope>NUCLEOTIDE SEQUENCE [LARGE SCALE GENOMIC DNA]</scope>
    <source>
        <strain evidence="2 3">CCM 8644</strain>
    </source>
</reference>
<dbReference type="Proteomes" id="UP000078459">
    <property type="component" value="Unassembled WGS sequence"/>
</dbReference>
<gene>
    <name evidence="2" type="ORF">A5893_00665</name>
</gene>
<accession>A0A179DKM8</accession>
<proteinExistence type="predicted"/>
<feature type="transmembrane region" description="Helical" evidence="1">
    <location>
        <begin position="96"/>
        <end position="118"/>
    </location>
</feature>
<keyword evidence="1" id="KW-1133">Transmembrane helix</keyword>
<reference evidence="2 3" key="2">
    <citation type="submission" date="2016-06" db="EMBL/GenBank/DDBJ databases">
        <title>Pedobacter psychrophilus sp. nov., isolated from Antarctic fragmentary rock.</title>
        <authorList>
            <person name="Svec P."/>
        </authorList>
    </citation>
    <scope>NUCLEOTIDE SEQUENCE [LARGE SCALE GENOMIC DNA]</scope>
    <source>
        <strain evidence="2 3">CCM 8644</strain>
    </source>
</reference>
<dbReference type="OrthoDB" id="9792475at2"/>
<sequence length="178" mass="20204">MSDIKYILGLFEDPDEMLHGIDKLQENNIGIYDVYTPMPIHGIENKLGVKRSRLDIVAFICGITGTFTGFGMIYYMMAVDWPMNIGGKPNFAIPDFIPITFELTVLFCAFGMVSAFFFRTHLFPGRAPRVMELRASADRFVIAIDAKKGFDSQKIDELLKEAGAIEIKHNDRKYVSYE</sequence>
<keyword evidence="3" id="KW-1185">Reference proteome</keyword>
<comment type="caution">
    <text evidence="2">The sequence shown here is derived from an EMBL/GenBank/DDBJ whole genome shotgun (WGS) entry which is preliminary data.</text>
</comment>
<dbReference type="InterPro" id="IPR021776">
    <property type="entry name" value="ActD"/>
</dbReference>
<dbReference type="STRING" id="1826909.A5893_00665"/>
<dbReference type="PANTHER" id="PTHR40394">
    <property type="entry name" value="LIPOPROTEIN-RELATED"/>
    <property type="match status" value="1"/>
</dbReference>
<dbReference type="PANTHER" id="PTHR40394:SF2">
    <property type="entry name" value="QUINOL:CYTOCHROME C OXIDOREDUCTASE MEMBRANE PROTEIN"/>
    <property type="match status" value="1"/>
</dbReference>
<evidence type="ECO:0000313" key="2">
    <source>
        <dbReference type="EMBL" id="OAQ41657.1"/>
    </source>
</evidence>
<organism evidence="2 3">
    <name type="scientific">Pedobacter psychrophilus</name>
    <dbReference type="NCBI Taxonomy" id="1826909"/>
    <lineage>
        <taxon>Bacteria</taxon>
        <taxon>Pseudomonadati</taxon>
        <taxon>Bacteroidota</taxon>
        <taxon>Sphingobacteriia</taxon>
        <taxon>Sphingobacteriales</taxon>
        <taxon>Sphingobacteriaceae</taxon>
        <taxon>Pedobacter</taxon>
    </lineage>
</organism>
<keyword evidence="1" id="KW-0812">Transmembrane</keyword>
<name>A0A179DKM8_9SPHI</name>
<evidence type="ECO:0000313" key="3">
    <source>
        <dbReference type="Proteomes" id="UP000078459"/>
    </source>
</evidence>
<keyword evidence="1" id="KW-0472">Membrane</keyword>
<feature type="transmembrane region" description="Helical" evidence="1">
    <location>
        <begin position="56"/>
        <end position="76"/>
    </location>
</feature>
<protein>
    <submittedName>
        <fullName evidence="2">Quinol:cytochrome C oxidoreductase</fullName>
    </submittedName>
</protein>
<evidence type="ECO:0000256" key="1">
    <source>
        <dbReference type="SAM" id="Phobius"/>
    </source>
</evidence>